<proteinExistence type="predicted"/>
<accession>A0A553HPC2</accession>
<feature type="compositionally biased region" description="Polar residues" evidence="1">
    <location>
        <begin position="55"/>
        <end position="68"/>
    </location>
</feature>
<evidence type="ECO:0000256" key="1">
    <source>
        <dbReference type="SAM" id="MobiDB-lite"/>
    </source>
</evidence>
<gene>
    <name evidence="2" type="ORF">FHL15_009238</name>
</gene>
<protein>
    <submittedName>
        <fullName evidence="2">Uncharacterized protein</fullName>
    </submittedName>
</protein>
<feature type="region of interest" description="Disordered" evidence="1">
    <location>
        <begin position="133"/>
        <end position="176"/>
    </location>
</feature>
<feature type="compositionally biased region" description="Polar residues" evidence="1">
    <location>
        <begin position="138"/>
        <end position="154"/>
    </location>
</feature>
<organism evidence="2 3">
    <name type="scientific">Xylaria flabelliformis</name>
    <dbReference type="NCBI Taxonomy" id="2512241"/>
    <lineage>
        <taxon>Eukaryota</taxon>
        <taxon>Fungi</taxon>
        <taxon>Dikarya</taxon>
        <taxon>Ascomycota</taxon>
        <taxon>Pezizomycotina</taxon>
        <taxon>Sordariomycetes</taxon>
        <taxon>Xylariomycetidae</taxon>
        <taxon>Xylariales</taxon>
        <taxon>Xylariaceae</taxon>
        <taxon>Xylaria</taxon>
    </lineage>
</organism>
<sequence length="176" mass="19535">MSTESANVFYFRLRWYDSSENDAGSVKIWTCHPVTLKVRQASPLARPYRIRSNLSRSNFKQSSSTELESSIAKPPLPPSPRPTDATAYQCRSPVTIRFDWSDNLTTAFCIPTRTFALPPAALSRPLVLRLSSREEPTVHTSSRPPGAFTTSNPAASKHRPVHPLLTAWSTPRAPSA</sequence>
<dbReference type="AlphaFoldDB" id="A0A553HPC2"/>
<name>A0A553HPC2_9PEZI</name>
<comment type="caution">
    <text evidence="2">The sequence shown here is derived from an EMBL/GenBank/DDBJ whole genome shotgun (WGS) entry which is preliminary data.</text>
</comment>
<evidence type="ECO:0000313" key="3">
    <source>
        <dbReference type="Proteomes" id="UP000319160"/>
    </source>
</evidence>
<reference evidence="3" key="1">
    <citation type="submission" date="2019-06" db="EMBL/GenBank/DDBJ databases">
        <title>Draft genome sequence of the griseofulvin-producing fungus Xylaria cubensis strain G536.</title>
        <authorList>
            <person name="Mead M.E."/>
            <person name="Raja H.A."/>
            <person name="Steenwyk J.L."/>
            <person name="Knowles S.L."/>
            <person name="Oberlies N.H."/>
            <person name="Rokas A."/>
        </authorList>
    </citation>
    <scope>NUCLEOTIDE SEQUENCE [LARGE SCALE GENOMIC DNA]</scope>
    <source>
        <strain evidence="3">G536</strain>
    </source>
</reference>
<dbReference type="Proteomes" id="UP000319160">
    <property type="component" value="Unassembled WGS sequence"/>
</dbReference>
<dbReference type="EMBL" id="VFLP01000062">
    <property type="protein sequence ID" value="TRX89805.1"/>
    <property type="molecule type" value="Genomic_DNA"/>
</dbReference>
<evidence type="ECO:0000313" key="2">
    <source>
        <dbReference type="EMBL" id="TRX89805.1"/>
    </source>
</evidence>
<feature type="region of interest" description="Disordered" evidence="1">
    <location>
        <begin position="55"/>
        <end position="86"/>
    </location>
</feature>
<keyword evidence="3" id="KW-1185">Reference proteome</keyword>